<dbReference type="InterPro" id="IPR016161">
    <property type="entry name" value="Ald_DH/histidinol_DH"/>
</dbReference>
<reference evidence="6" key="1">
    <citation type="submission" date="2020-02" db="EMBL/GenBank/DDBJ databases">
        <authorList>
            <person name="Meier V. D."/>
        </authorList>
    </citation>
    <scope>NUCLEOTIDE SEQUENCE</scope>
    <source>
        <strain evidence="6">AVDCRST_MAG72</strain>
    </source>
</reference>
<dbReference type="FunFam" id="3.40.309.10:FF:000010">
    <property type="entry name" value="Gamma-aminobutyraldehyde dehydrogenase"/>
    <property type="match status" value="1"/>
</dbReference>
<dbReference type="InterPro" id="IPR029510">
    <property type="entry name" value="Ald_DH_CS_GLU"/>
</dbReference>
<evidence type="ECO:0000313" key="6">
    <source>
        <dbReference type="EMBL" id="CAA9357922.1"/>
    </source>
</evidence>
<feature type="active site" evidence="3">
    <location>
        <position position="251"/>
    </location>
</feature>
<dbReference type="InterPro" id="IPR016162">
    <property type="entry name" value="Ald_DH_N"/>
</dbReference>
<dbReference type="Gene3D" id="3.40.309.10">
    <property type="entry name" value="Aldehyde Dehydrogenase, Chain A, domain 2"/>
    <property type="match status" value="1"/>
</dbReference>
<dbReference type="FunFam" id="3.40.605.10:FF:000001">
    <property type="entry name" value="Aldehyde dehydrogenase 1"/>
    <property type="match status" value="1"/>
</dbReference>
<proteinExistence type="inferred from homology"/>
<sequence>MAQSAQQFRNVIGGESVAAASGATYDLVDPTTGDVYAQAAHSGPEDVDRAMRAAADAFETWRETTPAERQKALLKMADALESRTAEFVKVESQNTGKPVALTEEEELPPCVDQIRFFAGAARVLEGRSAGEYMKDHTSMVRREPVGVVAQVTPWNYPLMMMVWKIAPALAAGNAVVLKPSDTTPASTTLFAEMAQEFLPPGVFNVICGDRDTGRSLVEHPVPQMVSITGSVRAGMEVAGSAAAQLKRAHLELGGKAPVIVFDDADVAAAAEGIAAAGYFNAGQDCTAATRVLAGPGVHADFVAALTEQAKATRTGAPDDSEVMYGPLNNENQLARVSGMVQRLPDHAKIEVGGSRQGEKGYFYSPTVVSGLQQDDEAIQDEIFGPVITVQKFTDEGEALRWANGVEYGLASSVWTKDHGRAMRMARGLDFGCVWINTHIPIVAEMPHGGFKHSGYGKDLSMYGLEDYTRVKHVMSYIGA</sequence>
<dbReference type="InterPro" id="IPR016160">
    <property type="entry name" value="Ald_DH_CS_CYS"/>
</dbReference>
<dbReference type="Gene3D" id="3.40.605.10">
    <property type="entry name" value="Aldehyde Dehydrogenase, Chain A, domain 1"/>
    <property type="match status" value="1"/>
</dbReference>
<comment type="similarity">
    <text evidence="4">Belongs to the aldehyde dehydrogenase family.</text>
</comment>
<dbReference type="Pfam" id="PF00171">
    <property type="entry name" value="Aldedh"/>
    <property type="match status" value="1"/>
</dbReference>
<evidence type="ECO:0000259" key="5">
    <source>
        <dbReference type="Pfam" id="PF00171"/>
    </source>
</evidence>
<gene>
    <name evidence="6" type="ORF">AVDCRST_MAG72-1970</name>
</gene>
<keyword evidence="1 4" id="KW-0560">Oxidoreductase</keyword>
<dbReference type="GO" id="GO:0019145">
    <property type="term" value="F:aminobutyraldehyde dehydrogenase (NAD+) activity"/>
    <property type="evidence" value="ECO:0007669"/>
    <property type="project" value="UniProtKB-EC"/>
</dbReference>
<evidence type="ECO:0000256" key="1">
    <source>
        <dbReference type="ARBA" id="ARBA00023002"/>
    </source>
</evidence>
<dbReference type="PANTHER" id="PTHR11699">
    <property type="entry name" value="ALDEHYDE DEHYDROGENASE-RELATED"/>
    <property type="match status" value="1"/>
</dbReference>
<dbReference type="EMBL" id="CADCUJ010000085">
    <property type="protein sequence ID" value="CAA9357922.1"/>
    <property type="molecule type" value="Genomic_DNA"/>
</dbReference>
<feature type="domain" description="Aldehyde dehydrogenase" evidence="5">
    <location>
        <begin position="20"/>
        <end position="473"/>
    </location>
</feature>
<dbReference type="PROSITE" id="PS00687">
    <property type="entry name" value="ALDEHYDE_DEHYDR_GLU"/>
    <property type="match status" value="1"/>
</dbReference>
<dbReference type="CDD" id="cd07092">
    <property type="entry name" value="ALDH_ABALDH-YdcW"/>
    <property type="match status" value="1"/>
</dbReference>
<dbReference type="InterPro" id="IPR015590">
    <property type="entry name" value="Aldehyde_DH_dom"/>
</dbReference>
<dbReference type="InterPro" id="IPR015657">
    <property type="entry name" value="Aminobutyraldehyde_DH"/>
</dbReference>
<dbReference type="EC" id="1.2.1.19" evidence="6"/>
<keyword evidence="2" id="KW-0520">NAD</keyword>
<organism evidence="6">
    <name type="scientific">uncultured Nocardioidaceae bacterium</name>
    <dbReference type="NCBI Taxonomy" id="253824"/>
    <lineage>
        <taxon>Bacteria</taxon>
        <taxon>Bacillati</taxon>
        <taxon>Actinomycetota</taxon>
        <taxon>Actinomycetes</taxon>
        <taxon>Propionibacteriales</taxon>
        <taxon>Nocardioidaceae</taxon>
        <taxon>environmental samples</taxon>
    </lineage>
</organism>
<evidence type="ECO:0000256" key="2">
    <source>
        <dbReference type="ARBA" id="ARBA00023027"/>
    </source>
</evidence>
<dbReference type="PROSITE" id="PS00070">
    <property type="entry name" value="ALDEHYDE_DEHYDR_CYS"/>
    <property type="match status" value="1"/>
</dbReference>
<evidence type="ECO:0000256" key="3">
    <source>
        <dbReference type="PROSITE-ProRule" id="PRU10007"/>
    </source>
</evidence>
<dbReference type="NCBIfam" id="NF010000">
    <property type="entry name" value="PRK13473.1"/>
    <property type="match status" value="1"/>
</dbReference>
<protein>
    <submittedName>
        <fullName evidence="6">4-aminobutyraldehyde dehydrogenase</fullName>
        <ecNumber evidence="6">1.2.1.19</ecNumber>
    </submittedName>
</protein>
<dbReference type="SUPFAM" id="SSF53720">
    <property type="entry name" value="ALDH-like"/>
    <property type="match status" value="1"/>
</dbReference>
<dbReference type="InterPro" id="IPR016163">
    <property type="entry name" value="Ald_DH_C"/>
</dbReference>
<accession>A0A6J4MHJ7</accession>
<name>A0A6J4MHJ7_9ACTN</name>
<evidence type="ECO:0000256" key="4">
    <source>
        <dbReference type="RuleBase" id="RU003345"/>
    </source>
</evidence>
<dbReference type="AlphaFoldDB" id="A0A6J4MHJ7"/>